<feature type="non-terminal residue" evidence="3">
    <location>
        <position position="226"/>
    </location>
</feature>
<feature type="compositionally biased region" description="Basic and acidic residues" evidence="2">
    <location>
        <begin position="66"/>
        <end position="82"/>
    </location>
</feature>
<gene>
    <name evidence="3" type="ORF">S01H1_08170</name>
</gene>
<accession>X0S040</accession>
<proteinExistence type="predicted"/>
<evidence type="ECO:0000256" key="1">
    <source>
        <dbReference type="SAM" id="Coils"/>
    </source>
</evidence>
<evidence type="ECO:0000256" key="2">
    <source>
        <dbReference type="SAM" id="MobiDB-lite"/>
    </source>
</evidence>
<feature type="compositionally biased region" description="Basic and acidic residues" evidence="2">
    <location>
        <begin position="34"/>
        <end position="59"/>
    </location>
</feature>
<keyword evidence="1" id="KW-0175">Coiled coil</keyword>
<comment type="caution">
    <text evidence="3">The sequence shown here is derived from an EMBL/GenBank/DDBJ whole genome shotgun (WGS) entry which is preliminary data.</text>
</comment>
<feature type="coiled-coil region" evidence="1">
    <location>
        <begin position="130"/>
        <end position="184"/>
    </location>
</feature>
<sequence>MLSNLPKADKKTKALAVESKSKEILEKIKKKKKEKEEVKPQEEIKEESVEEKLEEKVDSKEEEEIIEPKKKEKEKKEEEKTPLPEEVKEQIEYFLELNDIKLKKLSLADKLKDFQKLMKSDRYDTDFAFGEKINMQLKAVKTLIDELKEQENEVKLKMDDQFIIEKLDADIGNKKDHLRNLMREHKLKKIKDKDVVKKLREKYKQQLEASTTEKVELITGIELWID</sequence>
<name>X0S040_9ZZZZ</name>
<dbReference type="EMBL" id="BARS01004192">
    <property type="protein sequence ID" value="GAF74419.1"/>
    <property type="molecule type" value="Genomic_DNA"/>
</dbReference>
<evidence type="ECO:0000313" key="3">
    <source>
        <dbReference type="EMBL" id="GAF74419.1"/>
    </source>
</evidence>
<feature type="region of interest" description="Disordered" evidence="2">
    <location>
        <begin position="30"/>
        <end position="82"/>
    </location>
</feature>
<organism evidence="3">
    <name type="scientific">marine sediment metagenome</name>
    <dbReference type="NCBI Taxonomy" id="412755"/>
    <lineage>
        <taxon>unclassified sequences</taxon>
        <taxon>metagenomes</taxon>
        <taxon>ecological metagenomes</taxon>
    </lineage>
</organism>
<protein>
    <submittedName>
        <fullName evidence="3">Uncharacterized protein</fullName>
    </submittedName>
</protein>
<dbReference type="AlphaFoldDB" id="X0S040"/>
<reference evidence="3" key="1">
    <citation type="journal article" date="2014" name="Front. Microbiol.">
        <title>High frequency of phylogenetically diverse reductive dehalogenase-homologous genes in deep subseafloor sedimentary metagenomes.</title>
        <authorList>
            <person name="Kawai M."/>
            <person name="Futagami T."/>
            <person name="Toyoda A."/>
            <person name="Takaki Y."/>
            <person name="Nishi S."/>
            <person name="Hori S."/>
            <person name="Arai W."/>
            <person name="Tsubouchi T."/>
            <person name="Morono Y."/>
            <person name="Uchiyama I."/>
            <person name="Ito T."/>
            <person name="Fujiyama A."/>
            <person name="Inagaki F."/>
            <person name="Takami H."/>
        </authorList>
    </citation>
    <scope>NUCLEOTIDE SEQUENCE</scope>
    <source>
        <strain evidence="3">Expedition CK06-06</strain>
    </source>
</reference>